<dbReference type="OrthoDB" id="1263736at2"/>
<evidence type="ECO:0000313" key="1">
    <source>
        <dbReference type="EMBL" id="OYQ47156.1"/>
    </source>
</evidence>
<gene>
    <name evidence="1" type="ORF">CHU92_01175</name>
</gene>
<sequence length="136" mass="16005">MNLQDYTIDIRLNNKFIYFNQPAYLNLESLLNGILNPVINLDFFINKVQFLINNWNDIESIVDNDYGGYWDDEVLAENNMTGTFFTLISEVDLHVYVNVATQTICVEDDFHPNHSLLELPLQEFLDIMIQWRNIII</sequence>
<dbReference type="EMBL" id="NOXV01000103">
    <property type="protein sequence ID" value="OYQ47156.1"/>
    <property type="molecule type" value="Genomic_DNA"/>
</dbReference>
<proteinExistence type="predicted"/>
<name>A0A256A0D2_9FLAO</name>
<dbReference type="RefSeq" id="WP_094411771.1">
    <property type="nucleotide sequence ID" value="NZ_NOXV01000103.1"/>
</dbReference>
<protein>
    <recommendedName>
        <fullName evidence="3">SMI1/KNR4 family protein</fullName>
    </recommendedName>
</protein>
<dbReference type="AlphaFoldDB" id="A0A256A0D2"/>
<reference evidence="1 2" key="1">
    <citation type="submission" date="2017-07" db="EMBL/GenBank/DDBJ databases">
        <title>Flavobacterium cyanobacteriorum sp. nov., isolated from cyanobacterial aggregates in a eutrophic lake.</title>
        <authorList>
            <person name="Cai H."/>
        </authorList>
    </citation>
    <scope>NUCLEOTIDE SEQUENCE [LARGE SCALE GENOMIC DNA]</scope>
    <source>
        <strain evidence="1 2">TH021</strain>
    </source>
</reference>
<organism evidence="1 2">
    <name type="scientific">Flavobacterium cyanobacteriorum</name>
    <dbReference type="NCBI Taxonomy" id="2022802"/>
    <lineage>
        <taxon>Bacteria</taxon>
        <taxon>Pseudomonadati</taxon>
        <taxon>Bacteroidota</taxon>
        <taxon>Flavobacteriia</taxon>
        <taxon>Flavobacteriales</taxon>
        <taxon>Flavobacteriaceae</taxon>
        <taxon>Flavobacterium</taxon>
    </lineage>
</organism>
<evidence type="ECO:0000313" key="2">
    <source>
        <dbReference type="Proteomes" id="UP000216605"/>
    </source>
</evidence>
<accession>A0A256A0D2</accession>
<comment type="caution">
    <text evidence="1">The sequence shown here is derived from an EMBL/GenBank/DDBJ whole genome shotgun (WGS) entry which is preliminary data.</text>
</comment>
<dbReference type="Proteomes" id="UP000216605">
    <property type="component" value="Unassembled WGS sequence"/>
</dbReference>
<evidence type="ECO:0008006" key="3">
    <source>
        <dbReference type="Google" id="ProtNLM"/>
    </source>
</evidence>
<keyword evidence="2" id="KW-1185">Reference proteome</keyword>